<sequence length="86" mass="10084">LKTALLSVFKEKRPTRCFVCLSNENLPLHIRVHCFGTSSDLSKGFRRRPFSQIKGGENIRYEVYTISLEQKMQFQRHVVDIREIVS</sequence>
<dbReference type="OrthoDB" id="4485682at2759"/>
<keyword evidence="2" id="KW-1185">Reference proteome</keyword>
<proteinExistence type="predicted"/>
<name>A0A9P4TS08_9PEZI</name>
<reference evidence="1" key="1">
    <citation type="journal article" date="2020" name="Stud. Mycol.">
        <title>101 Dothideomycetes genomes: a test case for predicting lifestyles and emergence of pathogens.</title>
        <authorList>
            <person name="Haridas S."/>
            <person name="Albert R."/>
            <person name="Binder M."/>
            <person name="Bloem J."/>
            <person name="Labutti K."/>
            <person name="Salamov A."/>
            <person name="Andreopoulos B."/>
            <person name="Baker S."/>
            <person name="Barry K."/>
            <person name="Bills G."/>
            <person name="Bluhm B."/>
            <person name="Cannon C."/>
            <person name="Castanera R."/>
            <person name="Culley D."/>
            <person name="Daum C."/>
            <person name="Ezra D."/>
            <person name="Gonzalez J."/>
            <person name="Henrissat B."/>
            <person name="Kuo A."/>
            <person name="Liang C."/>
            <person name="Lipzen A."/>
            <person name="Lutzoni F."/>
            <person name="Magnuson J."/>
            <person name="Mondo S."/>
            <person name="Nolan M."/>
            <person name="Ohm R."/>
            <person name="Pangilinan J."/>
            <person name="Park H.-J."/>
            <person name="Ramirez L."/>
            <person name="Alfaro M."/>
            <person name="Sun H."/>
            <person name="Tritt A."/>
            <person name="Yoshinaga Y."/>
            <person name="Zwiers L.-H."/>
            <person name="Turgeon B."/>
            <person name="Goodwin S."/>
            <person name="Spatafora J."/>
            <person name="Crous P."/>
            <person name="Grigoriev I."/>
        </authorList>
    </citation>
    <scope>NUCLEOTIDE SEQUENCE</scope>
    <source>
        <strain evidence="1">CBS 130266</strain>
    </source>
</reference>
<comment type="caution">
    <text evidence="1">The sequence shown here is derived from an EMBL/GenBank/DDBJ whole genome shotgun (WGS) entry which is preliminary data.</text>
</comment>
<accession>A0A9P4TS08</accession>
<feature type="non-terminal residue" evidence="1">
    <location>
        <position position="1"/>
    </location>
</feature>
<dbReference type="EMBL" id="MU007155">
    <property type="protein sequence ID" value="KAF2416545.1"/>
    <property type="molecule type" value="Genomic_DNA"/>
</dbReference>
<gene>
    <name evidence="1" type="ORF">EJ08DRAFT_600411</name>
</gene>
<dbReference type="AlphaFoldDB" id="A0A9P4TS08"/>
<evidence type="ECO:0000313" key="1">
    <source>
        <dbReference type="EMBL" id="KAF2416545.1"/>
    </source>
</evidence>
<protein>
    <submittedName>
        <fullName evidence="1">Uncharacterized protein</fullName>
    </submittedName>
</protein>
<organism evidence="1 2">
    <name type="scientific">Tothia fuscella</name>
    <dbReference type="NCBI Taxonomy" id="1048955"/>
    <lineage>
        <taxon>Eukaryota</taxon>
        <taxon>Fungi</taxon>
        <taxon>Dikarya</taxon>
        <taxon>Ascomycota</taxon>
        <taxon>Pezizomycotina</taxon>
        <taxon>Dothideomycetes</taxon>
        <taxon>Pleosporomycetidae</taxon>
        <taxon>Venturiales</taxon>
        <taxon>Cylindrosympodiaceae</taxon>
        <taxon>Tothia</taxon>
    </lineage>
</organism>
<dbReference type="Proteomes" id="UP000800235">
    <property type="component" value="Unassembled WGS sequence"/>
</dbReference>
<evidence type="ECO:0000313" key="2">
    <source>
        <dbReference type="Proteomes" id="UP000800235"/>
    </source>
</evidence>